<sequence>MYATKGTVLYVDNSKPTMSYEAGFLCNTILRDQWYFMCNSRILMHKAE</sequence>
<dbReference type="AlphaFoldDB" id="A0A0F3NBM2"/>
<gene>
    <name evidence="1" type="ORF">APHMUC_0196</name>
</gene>
<evidence type="ECO:0000313" key="1">
    <source>
        <dbReference type="EMBL" id="KJV65116.1"/>
    </source>
</evidence>
<comment type="caution">
    <text evidence="1">The sequence shown here is derived from an EMBL/GenBank/DDBJ whole genome shotgun (WGS) entry which is preliminary data.</text>
</comment>
<accession>A0A0F3NBM2</accession>
<evidence type="ECO:0000313" key="2">
    <source>
        <dbReference type="Proteomes" id="UP000033441"/>
    </source>
</evidence>
<proteinExistence type="predicted"/>
<dbReference type="EMBL" id="LANV01000001">
    <property type="protein sequence ID" value="KJV65116.1"/>
    <property type="molecule type" value="Genomic_DNA"/>
</dbReference>
<name>A0A0F3NBM2_ANAPH</name>
<dbReference type="Proteomes" id="UP000033441">
    <property type="component" value="Unassembled WGS sequence"/>
</dbReference>
<dbReference type="PATRIC" id="fig|1359152.3.peg.208"/>
<reference evidence="1 2" key="1">
    <citation type="submission" date="2015-02" db="EMBL/GenBank/DDBJ databases">
        <title>Genome Sequencing of Rickettsiales.</title>
        <authorList>
            <person name="Daugherty S.C."/>
            <person name="Su Q."/>
            <person name="Abolude K."/>
            <person name="Beier-Sexton M."/>
            <person name="Carlyon J.A."/>
            <person name="Carter R."/>
            <person name="Day N.P."/>
            <person name="Dumler S.J."/>
            <person name="Dyachenko V."/>
            <person name="Godinez A."/>
            <person name="Kurtti T.J."/>
            <person name="Lichay M."/>
            <person name="Mullins K.E."/>
            <person name="Ott S."/>
            <person name="Pappas-Brown V."/>
            <person name="Paris D.H."/>
            <person name="Patel P."/>
            <person name="Richards A.L."/>
            <person name="Sadzewicz L."/>
            <person name="Sears K."/>
            <person name="Seidman D."/>
            <person name="Sengamalay N."/>
            <person name="Stenos J."/>
            <person name="Tallon L.J."/>
            <person name="Vincent G."/>
            <person name="Fraser C.M."/>
            <person name="Munderloh U."/>
            <person name="Dunning-Hotopp J.C."/>
        </authorList>
    </citation>
    <scope>NUCLEOTIDE SEQUENCE [LARGE SCALE GENOMIC DNA]</scope>
    <source>
        <strain evidence="1 2">ApMUC09</strain>
    </source>
</reference>
<protein>
    <submittedName>
        <fullName evidence="1">Uncharacterized protein</fullName>
    </submittedName>
</protein>
<organism evidence="1 2">
    <name type="scientific">Anaplasma phagocytophilum str. ApMUC09</name>
    <dbReference type="NCBI Taxonomy" id="1359152"/>
    <lineage>
        <taxon>Bacteria</taxon>
        <taxon>Pseudomonadati</taxon>
        <taxon>Pseudomonadota</taxon>
        <taxon>Alphaproteobacteria</taxon>
        <taxon>Rickettsiales</taxon>
        <taxon>Anaplasmataceae</taxon>
        <taxon>Anaplasma</taxon>
        <taxon>phagocytophilum group</taxon>
    </lineage>
</organism>